<dbReference type="AlphaFoldDB" id="A0A2S4VAN5"/>
<comment type="caution">
    <text evidence="5">The sequence shown here is derived from an EMBL/GenBank/DDBJ whole genome shotgun (WGS) entry which is preliminary data.</text>
</comment>
<dbReference type="InterPro" id="IPR050502">
    <property type="entry name" value="Euk_RNA-bind_prot"/>
</dbReference>
<dbReference type="InterPro" id="IPR035979">
    <property type="entry name" value="RBD_domain_sf"/>
</dbReference>
<feature type="region of interest" description="Disordered" evidence="3">
    <location>
        <begin position="359"/>
        <end position="385"/>
    </location>
</feature>
<evidence type="ECO:0000313" key="6">
    <source>
        <dbReference type="Proteomes" id="UP000238274"/>
    </source>
</evidence>
<feature type="region of interest" description="Disordered" evidence="3">
    <location>
        <begin position="126"/>
        <end position="223"/>
    </location>
</feature>
<proteinExistence type="predicted"/>
<reference evidence="6" key="3">
    <citation type="journal article" date="2018" name="Mol. Plant Microbe Interact.">
        <title>Genome sequence resources for the wheat stripe rust pathogen (Puccinia striiformis f. sp. tritici) and the barley stripe rust pathogen (Puccinia striiformis f. sp. hordei).</title>
        <authorList>
            <person name="Xia C."/>
            <person name="Wang M."/>
            <person name="Yin C."/>
            <person name="Cornejo O.E."/>
            <person name="Hulbert S.H."/>
            <person name="Chen X."/>
        </authorList>
    </citation>
    <scope>NUCLEOTIDE SEQUENCE [LARGE SCALE GENOMIC DNA]</scope>
    <source>
        <strain evidence="6">93TX-2</strain>
    </source>
</reference>
<dbReference type="PANTHER" id="PTHR48025">
    <property type="entry name" value="OS02G0815200 PROTEIN"/>
    <property type="match status" value="1"/>
</dbReference>
<feature type="domain" description="RRM" evidence="4">
    <location>
        <begin position="275"/>
        <end position="355"/>
    </location>
</feature>
<evidence type="ECO:0000313" key="5">
    <source>
        <dbReference type="EMBL" id="POW06500.1"/>
    </source>
</evidence>
<dbReference type="GO" id="GO:0003729">
    <property type="term" value="F:mRNA binding"/>
    <property type="evidence" value="ECO:0007669"/>
    <property type="project" value="TreeGrafter"/>
</dbReference>
<dbReference type="GO" id="GO:0005634">
    <property type="term" value="C:nucleus"/>
    <property type="evidence" value="ECO:0007669"/>
    <property type="project" value="TreeGrafter"/>
</dbReference>
<reference evidence="6" key="2">
    <citation type="journal article" date="2018" name="BMC Genomics">
        <title>Genomic insights into host adaptation between the wheat stripe rust pathogen (Puccinia striiformis f. sp. tritici) and the barley stripe rust pathogen (Puccinia striiformis f. sp. hordei).</title>
        <authorList>
            <person name="Xia C."/>
            <person name="Wang M."/>
            <person name="Yin C."/>
            <person name="Cornejo O.E."/>
            <person name="Hulbert S.H."/>
            <person name="Chen X."/>
        </authorList>
    </citation>
    <scope>NUCLEOTIDE SEQUENCE [LARGE SCALE GENOMIC DNA]</scope>
    <source>
        <strain evidence="6">93TX-2</strain>
    </source>
</reference>
<dbReference type="InterPro" id="IPR000504">
    <property type="entry name" value="RRM_dom"/>
</dbReference>
<feature type="domain" description="RRM" evidence="4">
    <location>
        <begin position="57"/>
        <end position="133"/>
    </location>
</feature>
<feature type="compositionally biased region" description="Basic and acidic residues" evidence="3">
    <location>
        <begin position="359"/>
        <end position="370"/>
    </location>
</feature>
<dbReference type="PANTHER" id="PTHR48025:SF1">
    <property type="entry name" value="RRM DOMAIN-CONTAINING PROTEIN"/>
    <property type="match status" value="1"/>
</dbReference>
<evidence type="ECO:0000256" key="3">
    <source>
        <dbReference type="SAM" id="MobiDB-lite"/>
    </source>
</evidence>
<gene>
    <name evidence="5" type="ORF">PSHT_10306</name>
</gene>
<feature type="compositionally biased region" description="Basic and acidic residues" evidence="3">
    <location>
        <begin position="163"/>
        <end position="172"/>
    </location>
</feature>
<keyword evidence="6" id="KW-1185">Reference proteome</keyword>
<evidence type="ECO:0000256" key="2">
    <source>
        <dbReference type="PROSITE-ProRule" id="PRU00176"/>
    </source>
</evidence>
<dbReference type="SMART" id="SM00360">
    <property type="entry name" value="RRM"/>
    <property type="match status" value="2"/>
</dbReference>
<dbReference type="VEuPathDB" id="FungiDB:PSHT_10306"/>
<feature type="compositionally biased region" description="Basic residues" evidence="3">
    <location>
        <begin position="179"/>
        <end position="200"/>
    </location>
</feature>
<dbReference type="OrthoDB" id="439808at2759"/>
<feature type="compositionally biased region" description="Basic and acidic residues" evidence="3">
    <location>
        <begin position="201"/>
        <end position="217"/>
    </location>
</feature>
<dbReference type="Gene3D" id="3.30.70.330">
    <property type="match status" value="2"/>
</dbReference>
<organism evidence="5 6">
    <name type="scientific">Puccinia striiformis</name>
    <dbReference type="NCBI Taxonomy" id="27350"/>
    <lineage>
        <taxon>Eukaryota</taxon>
        <taxon>Fungi</taxon>
        <taxon>Dikarya</taxon>
        <taxon>Basidiomycota</taxon>
        <taxon>Pucciniomycotina</taxon>
        <taxon>Pucciniomycetes</taxon>
        <taxon>Pucciniales</taxon>
        <taxon>Pucciniaceae</taxon>
        <taxon>Puccinia</taxon>
    </lineage>
</organism>
<dbReference type="InterPro" id="IPR012677">
    <property type="entry name" value="Nucleotide-bd_a/b_plait_sf"/>
</dbReference>
<sequence length="385" mass="41457">MASTNNDAAPANGTDGIGAITDALQATTMQELGRKVRFSLKYRRVFVSKIFIASETSHVFVGNLSFATKDEQLREVFSVHGEISDVQIIYRGTRSLGYGFVTFATREESEKAVAATDKTEIDGRAINVEIAKPAPGTPGGAAPRAAAKAARTPKARQTNGDAKSGDEDHDNQTEPTSPKARRGRSGPGRGRSKRVGRARRPAGESKPDDANGDDHGAVTDARSTTRKISRLNLVQNVFAVSERNPLEQRPRLMALNAKDALKEKALQKANPVKRLLLFVANLPFDVTDDKLKEFFSGYQVASAHVVCRRYGSSLGKSKGFGFVDFVNEENQLKALEETQGKELDGRALHVKIAVNETKREDNEGAADKVADGGSAPALIDPALAA</sequence>
<accession>A0A2S4VAN5</accession>
<dbReference type="VEuPathDB" id="FungiDB:PSTT_02823"/>
<feature type="compositionally biased region" description="Low complexity" evidence="3">
    <location>
        <begin position="140"/>
        <end position="156"/>
    </location>
</feature>
<dbReference type="Proteomes" id="UP000238274">
    <property type="component" value="Unassembled WGS sequence"/>
</dbReference>
<dbReference type="EMBL" id="PKSM01000158">
    <property type="protein sequence ID" value="POW06500.1"/>
    <property type="molecule type" value="Genomic_DNA"/>
</dbReference>
<protein>
    <recommendedName>
        <fullName evidence="4">RRM domain-containing protein</fullName>
    </recommendedName>
</protein>
<name>A0A2S4VAN5_9BASI</name>
<evidence type="ECO:0000256" key="1">
    <source>
        <dbReference type="ARBA" id="ARBA00022884"/>
    </source>
</evidence>
<evidence type="ECO:0000259" key="4">
    <source>
        <dbReference type="PROSITE" id="PS50102"/>
    </source>
</evidence>
<dbReference type="PROSITE" id="PS50102">
    <property type="entry name" value="RRM"/>
    <property type="match status" value="2"/>
</dbReference>
<keyword evidence="1 2" id="KW-0694">RNA-binding</keyword>
<reference evidence="5 6" key="1">
    <citation type="submission" date="2017-12" db="EMBL/GenBank/DDBJ databases">
        <title>Gene loss provides genomic basis for host adaptation in cereal stripe rust fungi.</title>
        <authorList>
            <person name="Xia C."/>
        </authorList>
    </citation>
    <scope>NUCLEOTIDE SEQUENCE [LARGE SCALE GENOMIC DNA]</scope>
    <source>
        <strain evidence="5 6">93TX-2</strain>
    </source>
</reference>
<dbReference type="SUPFAM" id="SSF54928">
    <property type="entry name" value="RNA-binding domain, RBD"/>
    <property type="match status" value="2"/>
</dbReference>
<dbReference type="Pfam" id="PF00076">
    <property type="entry name" value="RRM_1"/>
    <property type="match status" value="2"/>
</dbReference>